<organism evidence="12 13">
    <name type="scientific">Adiantum capillus-veneris</name>
    <name type="common">Maidenhair fern</name>
    <dbReference type="NCBI Taxonomy" id="13818"/>
    <lineage>
        <taxon>Eukaryota</taxon>
        <taxon>Viridiplantae</taxon>
        <taxon>Streptophyta</taxon>
        <taxon>Embryophyta</taxon>
        <taxon>Tracheophyta</taxon>
        <taxon>Polypodiopsida</taxon>
        <taxon>Polypodiidae</taxon>
        <taxon>Polypodiales</taxon>
        <taxon>Pteridineae</taxon>
        <taxon>Pteridaceae</taxon>
        <taxon>Vittarioideae</taxon>
        <taxon>Adiantum</taxon>
    </lineage>
</organism>
<feature type="domain" description="CSC1/OSCA1-like 7TM region" evidence="9">
    <location>
        <begin position="352"/>
        <end position="624"/>
    </location>
</feature>
<evidence type="ECO:0000256" key="1">
    <source>
        <dbReference type="ARBA" id="ARBA00004141"/>
    </source>
</evidence>
<evidence type="ECO:0000256" key="7">
    <source>
        <dbReference type="SAM" id="MobiDB-lite"/>
    </source>
</evidence>
<dbReference type="PANTHER" id="PTHR13018">
    <property type="entry name" value="PROBABLE MEMBRANE PROTEIN DUF221-RELATED"/>
    <property type="match status" value="1"/>
</dbReference>
<dbReference type="PANTHER" id="PTHR13018:SF5">
    <property type="entry name" value="RE44586P"/>
    <property type="match status" value="1"/>
</dbReference>
<feature type="transmembrane region" description="Helical" evidence="8">
    <location>
        <begin position="137"/>
        <end position="157"/>
    </location>
</feature>
<dbReference type="InterPro" id="IPR045122">
    <property type="entry name" value="Csc1-like"/>
</dbReference>
<evidence type="ECO:0000256" key="2">
    <source>
        <dbReference type="ARBA" id="ARBA00007779"/>
    </source>
</evidence>
<feature type="region of interest" description="Disordered" evidence="7">
    <location>
        <begin position="698"/>
        <end position="723"/>
    </location>
</feature>
<dbReference type="EMBL" id="JABFUD020000017">
    <property type="protein sequence ID" value="KAI5067274.1"/>
    <property type="molecule type" value="Genomic_DNA"/>
</dbReference>
<dbReference type="Pfam" id="PF14703">
    <property type="entry name" value="PHM7_cyt"/>
    <property type="match status" value="1"/>
</dbReference>
<evidence type="ECO:0000256" key="6">
    <source>
        <dbReference type="ARBA" id="ARBA00023136"/>
    </source>
</evidence>
<evidence type="ECO:0000259" key="9">
    <source>
        <dbReference type="Pfam" id="PF02714"/>
    </source>
</evidence>
<dbReference type="GO" id="GO:0005886">
    <property type="term" value="C:plasma membrane"/>
    <property type="evidence" value="ECO:0007669"/>
    <property type="project" value="TreeGrafter"/>
</dbReference>
<dbReference type="InterPro" id="IPR003864">
    <property type="entry name" value="CSC1/OSCA1-like_7TM"/>
</dbReference>
<feature type="domain" description="CSC1/OSCA1-like cytosolic" evidence="11">
    <location>
        <begin position="179"/>
        <end position="341"/>
    </location>
</feature>
<dbReference type="Pfam" id="PF02714">
    <property type="entry name" value="RSN1_7TM"/>
    <property type="match status" value="1"/>
</dbReference>
<name>A0A9D4UH19_ADICA</name>
<evidence type="ECO:0000256" key="8">
    <source>
        <dbReference type="SAM" id="Phobius"/>
    </source>
</evidence>
<dbReference type="OrthoDB" id="1689567at2759"/>
<protein>
    <submittedName>
        <fullName evidence="12">Uncharacterized protein</fullName>
    </submittedName>
</protein>
<dbReference type="AlphaFoldDB" id="A0A9D4UH19"/>
<evidence type="ECO:0000256" key="5">
    <source>
        <dbReference type="ARBA" id="ARBA00022989"/>
    </source>
</evidence>
<evidence type="ECO:0000313" key="13">
    <source>
        <dbReference type="Proteomes" id="UP000886520"/>
    </source>
</evidence>
<feature type="domain" description="CSC1/OSCA1-like N-terminal transmembrane" evidence="10">
    <location>
        <begin position="10"/>
        <end position="158"/>
    </location>
</feature>
<feature type="transmembrane region" description="Helical" evidence="8">
    <location>
        <begin position="491"/>
        <end position="511"/>
    </location>
</feature>
<feature type="transmembrane region" description="Helical" evidence="8">
    <location>
        <begin position="398"/>
        <end position="425"/>
    </location>
</feature>
<evidence type="ECO:0000256" key="4">
    <source>
        <dbReference type="ARBA" id="ARBA00022692"/>
    </source>
</evidence>
<evidence type="ECO:0000259" key="10">
    <source>
        <dbReference type="Pfam" id="PF13967"/>
    </source>
</evidence>
<feature type="transmembrane region" description="Helical" evidence="8">
    <location>
        <begin position="446"/>
        <end position="465"/>
    </location>
</feature>
<feature type="transmembrane region" description="Helical" evidence="8">
    <location>
        <begin position="354"/>
        <end position="378"/>
    </location>
</feature>
<reference evidence="12" key="1">
    <citation type="submission" date="2021-01" db="EMBL/GenBank/DDBJ databases">
        <title>Adiantum capillus-veneris genome.</title>
        <authorList>
            <person name="Fang Y."/>
            <person name="Liao Q."/>
        </authorList>
    </citation>
    <scope>NUCLEOTIDE SEQUENCE</scope>
    <source>
        <strain evidence="12">H3</strain>
        <tissue evidence="12">Leaf</tissue>
    </source>
</reference>
<dbReference type="InterPro" id="IPR032880">
    <property type="entry name" value="CSC1/OSCA1-like_N"/>
</dbReference>
<keyword evidence="13" id="KW-1185">Reference proteome</keyword>
<keyword evidence="5 8" id="KW-1133">Transmembrane helix</keyword>
<comment type="caution">
    <text evidence="12">The sequence shown here is derived from an EMBL/GenBank/DDBJ whole genome shotgun (WGS) entry which is preliminary data.</text>
</comment>
<evidence type="ECO:0000256" key="3">
    <source>
        <dbReference type="ARBA" id="ARBA00022448"/>
    </source>
</evidence>
<feature type="transmembrane region" description="Helical" evidence="8">
    <location>
        <begin position="83"/>
        <end position="105"/>
    </location>
</feature>
<dbReference type="Proteomes" id="UP000886520">
    <property type="component" value="Chromosome 17"/>
</dbReference>
<sequence length="746" mass="84880">MSSAAAPTAILRFQPVNDRVYNPKWYTMGVRASKRVGRSLTSIVNLNWKVYLHFLNWTRDALHMPEPELIEHAGFDSAIFLRIYILGLKIFIPLMFMGFIVLVPINATGDNLSTKDIGHIDIGLLSVTNVPAGSQRLWAHVTMAYVFAAWVCAMLYIEYKTVTLMRLNFHDAQDRRPDQFTVLVRNIPSDPDESRTLHVEHFFRVNHPDYYLSHQMVRNANALAKLVKKKESLQNWLTYYQNKLSRNPEVRPRTKIGFCGLRGRQVDAVDWYSTAVEKLSMEILKERERVMDDPKAVLPVAFVSFKGRWGAAVAAQTQQTKNPTVWFTDWAPEPSDVYWPNLAIPFVELTVRRLAMAIALFFLVFFFIIPISFVQSLASMDELSKKLPFLKPIVSLPFINSLIQGYLPGLALKLFLIFLPSILMLMSKIEGYTSLSSLERRAAGKYFIFLVVTVFFGSIFTGSAYEQLNSIIREAPASYPRLIGEGVGLKALFFITYIMVDGWAGVAAEVVRLKPLIIYHLKNTFLVKTDKDRDKAMDPGSIGLNESLPQLELYFLVGLVYSVIAPILVPFVTVFFAFAYLVYRHQIINVYVQEYESAGAFWPHIHGRIVACLIIQQISLAGLLATKQAKKCTPLLILLPILTITFHLYCKKRFEPAFRKYPLEEAMAKDTRERAMEPNLNVKSYLNDTYLPPALQLEEDDEESRLSGEKWSEGPPLVPTKRVSRASTPVASVTSETPIMLERVTY</sequence>
<proteinExistence type="inferred from homology"/>
<feature type="transmembrane region" description="Helical" evidence="8">
    <location>
        <begin position="632"/>
        <end position="649"/>
    </location>
</feature>
<comment type="similarity">
    <text evidence="2">Belongs to the CSC1 (TC 1.A.17) family.</text>
</comment>
<comment type="subcellular location">
    <subcellularLocation>
        <location evidence="1">Membrane</location>
        <topology evidence="1">Multi-pass membrane protein</topology>
    </subcellularLocation>
</comment>
<evidence type="ECO:0000313" key="12">
    <source>
        <dbReference type="EMBL" id="KAI5067274.1"/>
    </source>
</evidence>
<keyword evidence="6 8" id="KW-0472">Membrane</keyword>
<accession>A0A9D4UH19</accession>
<evidence type="ECO:0000259" key="11">
    <source>
        <dbReference type="Pfam" id="PF14703"/>
    </source>
</evidence>
<dbReference type="GO" id="GO:0005227">
    <property type="term" value="F:calcium-activated cation channel activity"/>
    <property type="evidence" value="ECO:0007669"/>
    <property type="project" value="InterPro"/>
</dbReference>
<feature type="transmembrane region" description="Helical" evidence="8">
    <location>
        <begin position="553"/>
        <end position="581"/>
    </location>
</feature>
<keyword evidence="3" id="KW-0813">Transport</keyword>
<dbReference type="InterPro" id="IPR027815">
    <property type="entry name" value="CSC1/OSCA1-like_cyt"/>
</dbReference>
<dbReference type="Pfam" id="PF13967">
    <property type="entry name" value="RSN1_TM"/>
    <property type="match status" value="1"/>
</dbReference>
<gene>
    <name evidence="12" type="ORF">GOP47_0017802</name>
</gene>
<keyword evidence="4 8" id="KW-0812">Transmembrane</keyword>